<keyword evidence="2" id="KW-1185">Reference proteome</keyword>
<dbReference type="AlphaFoldDB" id="A0A060REJ7"/>
<dbReference type="HOGENOM" id="CLU_3254262_0_0_10"/>
<protein>
    <submittedName>
        <fullName evidence="1">Uncharacterized protein</fullName>
    </submittedName>
</protein>
<reference evidence="1 2" key="1">
    <citation type="journal article" date="2015" name="Genome Announc.">
        <title>Complete Genome Sequence of the Novel Leech Symbiont Mucinivorans hirudinis M3T.</title>
        <authorList>
            <person name="Nelson M.C."/>
            <person name="Bomar L."/>
            <person name="Graf J."/>
        </authorList>
    </citation>
    <scope>NUCLEOTIDE SEQUENCE [LARGE SCALE GENOMIC DNA]</scope>
    <source>
        <strain evidence="2">M3</strain>
    </source>
</reference>
<name>A0A060REJ7_9BACT</name>
<dbReference type="Proteomes" id="UP000027616">
    <property type="component" value="Chromosome I"/>
</dbReference>
<dbReference type="STRING" id="1433126.BN938_2675"/>
<gene>
    <name evidence="1" type="ORF">BN938_2675</name>
</gene>
<dbReference type="EMBL" id="HG934468">
    <property type="protein sequence ID" value="CDN32744.1"/>
    <property type="molecule type" value="Genomic_DNA"/>
</dbReference>
<sequence length="42" mass="5173">MDYIVNYVNDNNIEYPIYIDIDNFFLSNNSFIPNEEQFHFFC</sequence>
<accession>A0A060REJ7</accession>
<evidence type="ECO:0000313" key="2">
    <source>
        <dbReference type="Proteomes" id="UP000027616"/>
    </source>
</evidence>
<evidence type="ECO:0000313" key="1">
    <source>
        <dbReference type="EMBL" id="CDN32744.1"/>
    </source>
</evidence>
<organism evidence="1 2">
    <name type="scientific">Mucinivorans hirudinis</name>
    <dbReference type="NCBI Taxonomy" id="1433126"/>
    <lineage>
        <taxon>Bacteria</taxon>
        <taxon>Pseudomonadati</taxon>
        <taxon>Bacteroidota</taxon>
        <taxon>Bacteroidia</taxon>
        <taxon>Bacteroidales</taxon>
        <taxon>Rikenellaceae</taxon>
        <taxon>Mucinivorans</taxon>
    </lineage>
</organism>
<proteinExistence type="predicted"/>
<dbReference type="KEGG" id="rbc:BN938_2675"/>